<dbReference type="InterPro" id="IPR002181">
    <property type="entry name" value="Fibrinogen_a/b/g_C_dom"/>
</dbReference>
<dbReference type="AlphaFoldDB" id="A0A2T7NUX9"/>
<dbReference type="PANTHER" id="PTHR19143:SF444">
    <property type="entry name" value="PROTEIN SCABROUS"/>
    <property type="match status" value="1"/>
</dbReference>
<dbReference type="Proteomes" id="UP000245119">
    <property type="component" value="Linkage Group LG9"/>
</dbReference>
<feature type="domain" description="Fibrinogen C-terminal" evidence="2">
    <location>
        <begin position="232"/>
        <end position="347"/>
    </location>
</feature>
<dbReference type="SUPFAM" id="SSF56496">
    <property type="entry name" value="Fibrinogen C-terminal domain-like"/>
    <property type="match status" value="1"/>
</dbReference>
<comment type="caution">
    <text evidence="3">The sequence shown here is derived from an EMBL/GenBank/DDBJ whole genome shotgun (WGS) entry which is preliminary data.</text>
</comment>
<dbReference type="OrthoDB" id="6081480at2759"/>
<keyword evidence="4" id="KW-1185">Reference proteome</keyword>
<dbReference type="Gene3D" id="3.90.215.10">
    <property type="entry name" value="Gamma Fibrinogen, chain A, domain 1"/>
    <property type="match status" value="1"/>
</dbReference>
<evidence type="ECO:0000256" key="1">
    <source>
        <dbReference type="SAM" id="MobiDB-lite"/>
    </source>
</evidence>
<evidence type="ECO:0000259" key="2">
    <source>
        <dbReference type="PROSITE" id="PS51406"/>
    </source>
</evidence>
<dbReference type="SMART" id="SM00186">
    <property type="entry name" value="FBG"/>
    <property type="match status" value="1"/>
</dbReference>
<reference evidence="3 4" key="1">
    <citation type="submission" date="2018-04" db="EMBL/GenBank/DDBJ databases">
        <title>The genome of golden apple snail Pomacea canaliculata provides insight into stress tolerance and invasive adaptation.</title>
        <authorList>
            <person name="Liu C."/>
            <person name="Liu B."/>
            <person name="Ren Y."/>
            <person name="Zhang Y."/>
            <person name="Wang H."/>
            <person name="Li S."/>
            <person name="Jiang F."/>
            <person name="Yin L."/>
            <person name="Zhang G."/>
            <person name="Qian W."/>
            <person name="Fan W."/>
        </authorList>
    </citation>
    <scope>NUCLEOTIDE SEQUENCE [LARGE SCALE GENOMIC DNA]</scope>
    <source>
        <strain evidence="3">SZHN2017</strain>
        <tissue evidence="3">Muscle</tissue>
    </source>
</reference>
<name>A0A2T7NUX9_POMCA</name>
<dbReference type="InterPro" id="IPR014716">
    <property type="entry name" value="Fibrinogen_a/b/g_C_1"/>
</dbReference>
<accession>A0A2T7NUX9</accession>
<gene>
    <name evidence="3" type="ORF">C0Q70_15461</name>
</gene>
<dbReference type="PROSITE" id="PS51406">
    <property type="entry name" value="FIBRINOGEN_C_2"/>
    <property type="match status" value="1"/>
</dbReference>
<sequence length="347" mass="38276">MFSSPSQWVSLMLPNPSRYSRQDLVKLTLLFRLIIKVDRSLKQFTGKTICRRYLWRQVTSLGGTIKDHGVAGGRRGAGDGAAQGAGAGHCLHHLVISGHVTWTGGGLLADITAGLVKVEWMQQLTTGRWSASLQRYRRWAQLGQVPQASRLSTSRAPRLPGGAGSDQHQHLELHRRLRFVSTCNSVVFDRAAKTCHLSPQVAAADCLNMEDIQDGRIYLQKVEQPNGTLLQAAYNNFKVKDEKSLYQFTFDSIKLSPSPAGDCLSDLRGANFSTYDSDNDGDSSVNCASRHSGGWWFRGNTCSTCNPTGQLLQPANGLRTGVDSEVFWIKDLGNVAPYRISMRLRPL</sequence>
<dbReference type="PANTHER" id="PTHR19143">
    <property type="entry name" value="FIBRINOGEN/TENASCIN/ANGIOPOEITIN"/>
    <property type="match status" value="1"/>
</dbReference>
<dbReference type="Pfam" id="PF00147">
    <property type="entry name" value="Fibrinogen_C"/>
    <property type="match status" value="1"/>
</dbReference>
<proteinExistence type="predicted"/>
<organism evidence="3 4">
    <name type="scientific">Pomacea canaliculata</name>
    <name type="common">Golden apple snail</name>
    <dbReference type="NCBI Taxonomy" id="400727"/>
    <lineage>
        <taxon>Eukaryota</taxon>
        <taxon>Metazoa</taxon>
        <taxon>Spiralia</taxon>
        <taxon>Lophotrochozoa</taxon>
        <taxon>Mollusca</taxon>
        <taxon>Gastropoda</taxon>
        <taxon>Caenogastropoda</taxon>
        <taxon>Architaenioglossa</taxon>
        <taxon>Ampullarioidea</taxon>
        <taxon>Ampullariidae</taxon>
        <taxon>Pomacea</taxon>
    </lineage>
</organism>
<dbReference type="GO" id="GO:0005615">
    <property type="term" value="C:extracellular space"/>
    <property type="evidence" value="ECO:0007669"/>
    <property type="project" value="TreeGrafter"/>
</dbReference>
<dbReference type="InterPro" id="IPR050373">
    <property type="entry name" value="Fibrinogen_C-term_domain"/>
</dbReference>
<dbReference type="EMBL" id="PZQS01000009">
    <property type="protein sequence ID" value="PVD24965.1"/>
    <property type="molecule type" value="Genomic_DNA"/>
</dbReference>
<protein>
    <recommendedName>
        <fullName evidence="2">Fibrinogen C-terminal domain-containing protein</fullName>
    </recommendedName>
</protein>
<dbReference type="InterPro" id="IPR036056">
    <property type="entry name" value="Fibrinogen-like_C"/>
</dbReference>
<feature type="region of interest" description="Disordered" evidence="1">
    <location>
        <begin position="147"/>
        <end position="166"/>
    </location>
</feature>
<evidence type="ECO:0000313" key="3">
    <source>
        <dbReference type="EMBL" id="PVD24965.1"/>
    </source>
</evidence>
<evidence type="ECO:0000313" key="4">
    <source>
        <dbReference type="Proteomes" id="UP000245119"/>
    </source>
</evidence>